<protein>
    <recommendedName>
        <fullName evidence="3">NADP-dependent oxidoreductase domain-containing protein</fullName>
    </recommendedName>
</protein>
<name>A0A9X1XY83_9BACL</name>
<evidence type="ECO:0000313" key="2">
    <source>
        <dbReference type="Proteomes" id="UP001139534"/>
    </source>
</evidence>
<reference evidence="1" key="1">
    <citation type="submission" date="2022-04" db="EMBL/GenBank/DDBJ databases">
        <authorList>
            <person name="Seo M.-J."/>
        </authorList>
    </citation>
    <scope>NUCLEOTIDE SEQUENCE</scope>
    <source>
        <strain evidence="1">MBLB2552</strain>
    </source>
</reference>
<gene>
    <name evidence="1" type="ORF">M0651_07925</name>
</gene>
<dbReference type="AlphaFoldDB" id="A0A9X1XY83"/>
<accession>A0A9X1XY83</accession>
<organism evidence="1 2">
    <name type="scientific">Paenibacillus mellifer</name>
    <dbReference type="NCBI Taxonomy" id="2937794"/>
    <lineage>
        <taxon>Bacteria</taxon>
        <taxon>Bacillati</taxon>
        <taxon>Bacillota</taxon>
        <taxon>Bacilli</taxon>
        <taxon>Bacillales</taxon>
        <taxon>Paenibacillaceae</taxon>
        <taxon>Paenibacillus</taxon>
    </lineage>
</organism>
<comment type="caution">
    <text evidence="1">The sequence shown here is derived from an EMBL/GenBank/DDBJ whole genome shotgun (WGS) entry which is preliminary data.</text>
</comment>
<evidence type="ECO:0008006" key="3">
    <source>
        <dbReference type="Google" id="ProtNLM"/>
    </source>
</evidence>
<dbReference type="RefSeq" id="WP_248551304.1">
    <property type="nucleotide sequence ID" value="NZ_JALPRK010000005.1"/>
</dbReference>
<sequence>MKRATETPEQQLSWAAGSSLRSFPHPFNVLSNDSAMVELCERHGLSSINNSPLAMGLLSGKFTASSNLQAEGVRGSSHGWVGQA</sequence>
<dbReference type="InterPro" id="IPR036812">
    <property type="entry name" value="NAD(P)_OxRdtase_dom_sf"/>
</dbReference>
<proteinExistence type="predicted"/>
<dbReference type="SUPFAM" id="SSF51430">
    <property type="entry name" value="NAD(P)-linked oxidoreductase"/>
    <property type="match status" value="1"/>
</dbReference>
<dbReference type="Proteomes" id="UP001139534">
    <property type="component" value="Unassembled WGS sequence"/>
</dbReference>
<dbReference type="Gene3D" id="3.20.20.100">
    <property type="entry name" value="NADP-dependent oxidoreductase domain"/>
    <property type="match status" value="1"/>
</dbReference>
<evidence type="ECO:0000313" key="1">
    <source>
        <dbReference type="EMBL" id="MCK8487093.1"/>
    </source>
</evidence>
<keyword evidence="2" id="KW-1185">Reference proteome</keyword>
<dbReference type="EMBL" id="JALPRK010000005">
    <property type="protein sequence ID" value="MCK8487093.1"/>
    <property type="molecule type" value="Genomic_DNA"/>
</dbReference>